<name>A0A1B9HW88_9TREE</name>
<reference evidence="2" key="3">
    <citation type="submission" date="2016-07" db="EMBL/GenBank/DDBJ databases">
        <title>Evolution of pathogenesis and genome organization in the Tremellales.</title>
        <authorList>
            <person name="Cuomo C."/>
            <person name="Litvintseva A."/>
            <person name="Heitman J."/>
            <person name="Chen Y."/>
            <person name="Sun S."/>
            <person name="Springer D."/>
            <person name="Dromer F."/>
            <person name="Young S."/>
            <person name="Zeng Q."/>
            <person name="Chapman S."/>
            <person name="Gujja S."/>
            <person name="Saif S."/>
            <person name="Birren B."/>
        </authorList>
    </citation>
    <scope>NUCLEOTIDE SEQUENCE</scope>
    <source>
        <strain evidence="2">CBS 10737</strain>
    </source>
</reference>
<dbReference type="AlphaFoldDB" id="A0A1B9HW88"/>
<feature type="compositionally biased region" description="Basic and acidic residues" evidence="1">
    <location>
        <begin position="84"/>
        <end position="104"/>
    </location>
</feature>
<reference evidence="2" key="1">
    <citation type="submission" date="2013-07" db="EMBL/GenBank/DDBJ databases">
        <title>The Genome Sequence of Cryptococcus pinus CBS10737.</title>
        <authorList>
            <consortium name="The Broad Institute Genome Sequencing Platform"/>
            <person name="Cuomo C."/>
            <person name="Litvintseva A."/>
            <person name="Chen Y."/>
            <person name="Heitman J."/>
            <person name="Sun S."/>
            <person name="Springer D."/>
            <person name="Dromer F."/>
            <person name="Young S.K."/>
            <person name="Zeng Q."/>
            <person name="Gargeya S."/>
            <person name="Fitzgerald M."/>
            <person name="Abouelleil A."/>
            <person name="Alvarado L."/>
            <person name="Berlin A.M."/>
            <person name="Chapman S.B."/>
            <person name="Dewar J."/>
            <person name="Goldberg J."/>
            <person name="Griggs A."/>
            <person name="Gujja S."/>
            <person name="Hansen M."/>
            <person name="Howarth C."/>
            <person name="Imamovic A."/>
            <person name="Larimer J."/>
            <person name="McCowan C."/>
            <person name="Murphy C."/>
            <person name="Pearson M."/>
            <person name="Priest M."/>
            <person name="Roberts A."/>
            <person name="Saif S."/>
            <person name="Shea T."/>
            <person name="Sykes S."/>
            <person name="Wortman J."/>
            <person name="Nusbaum C."/>
            <person name="Birren B."/>
        </authorList>
    </citation>
    <scope>NUCLEOTIDE SEQUENCE [LARGE SCALE GENOMIC DNA]</scope>
    <source>
        <strain evidence="2">CBS 10737</strain>
    </source>
</reference>
<sequence length="589" mass="67428">MPGASGSQISLSSAHIYTLQRDPNLPPPIRSNHLPISSQTSPDDSISSSPAKILTSSNEVEIHVDGMGDEDEFAGLEMMGLTQWEREVPSSTRKASDRKERAEAEEQIDELDESDLERPFDLVQSAEEDVVMDDQVANHSSIAAHSSPPLRTPAFSLPSLNSDIPSGPYPQTPQTAESHRHNHQILNPNVSTPLSWSHPHSPSPLSSRDRSDPQTKRSLMILSDDSDMEDVDKENQDSRLPGHGCSSQASNKSNRKGKGKQLAESEDDEEPLALKKRKRGRMHKLIESDEENEEPLSVQRRRRVLNKLNDEEEDEPLAVQQRRREKGKQKDISPGGGYEGEISFDYDFTEDILENRVDDTSVRKDTLDDLFKDDENYEYDQRGEEQVHKDIQQQKDEEDLFDFDQFGDFPFDQIDLELANSNNKSQNIIKSKIRLKSKSKSPQKERQLHNNLFPSDEVNVYKHHDKSNFRDDDEMINRYFDNPEWNFPLISDLNEKWQDFYKNHWRRGVDKLKSTSKQKENQKNMRIGGILSEDEESEEERWIPPTQSIAKKITNGSIKRGPWGLRGRGRGAWRGRGGVRARGRTVKRK</sequence>
<reference evidence="3" key="2">
    <citation type="submission" date="2013-07" db="EMBL/GenBank/DDBJ databases">
        <authorList>
            <consortium name="The Broad Institute Genome Sequencing Platform"/>
            <person name="Cuomo C."/>
            <person name="Litvintseva A."/>
            <person name="Chen Y."/>
            <person name="Heitman J."/>
            <person name="Sun S."/>
            <person name="Springer D."/>
            <person name="Dromer F."/>
            <person name="Young S.K."/>
            <person name="Zeng Q."/>
            <person name="Gargeya S."/>
            <person name="Fitzgerald M."/>
            <person name="Abouelleil A."/>
            <person name="Alvarado L."/>
            <person name="Berlin A.M."/>
            <person name="Chapman S.B."/>
            <person name="Dewar J."/>
            <person name="Goldberg J."/>
            <person name="Griggs A."/>
            <person name="Gujja S."/>
            <person name="Hansen M."/>
            <person name="Howarth C."/>
            <person name="Imamovic A."/>
            <person name="Larimer J."/>
            <person name="McCowan C."/>
            <person name="Murphy C."/>
            <person name="Pearson M."/>
            <person name="Priest M."/>
            <person name="Roberts A."/>
            <person name="Saif S."/>
            <person name="Shea T."/>
            <person name="Sykes S."/>
            <person name="Wortman J."/>
            <person name="Nusbaum C."/>
            <person name="Birren B."/>
        </authorList>
    </citation>
    <scope>NUCLEOTIDE SEQUENCE</scope>
    <source>
        <strain evidence="3">CBS 10737</strain>
    </source>
</reference>
<dbReference type="KEGG" id="kpin:30174778"/>
<feature type="region of interest" description="Disordered" evidence="1">
    <location>
        <begin position="1"/>
        <end position="62"/>
    </location>
</feature>
<feature type="compositionally biased region" description="Acidic residues" evidence="1">
    <location>
        <begin position="105"/>
        <end position="115"/>
    </location>
</feature>
<protein>
    <submittedName>
        <fullName evidence="2">Uncharacterized protein</fullName>
    </submittedName>
</protein>
<feature type="compositionally biased region" description="Polar residues" evidence="1">
    <location>
        <begin position="1"/>
        <end position="15"/>
    </location>
</feature>
<feature type="compositionally biased region" description="Polar residues" evidence="1">
    <location>
        <begin position="545"/>
        <end position="557"/>
    </location>
</feature>
<dbReference type="OrthoDB" id="2565290at2759"/>
<feature type="compositionally biased region" description="Low complexity" evidence="1">
    <location>
        <begin position="35"/>
        <end position="50"/>
    </location>
</feature>
<dbReference type="EMBL" id="CP144520">
    <property type="protein sequence ID" value="WWC67709.1"/>
    <property type="molecule type" value="Genomic_DNA"/>
</dbReference>
<feature type="compositionally biased region" description="Low complexity" evidence="1">
    <location>
        <begin position="193"/>
        <end position="206"/>
    </location>
</feature>
<feature type="compositionally biased region" description="Basic residues" evidence="1">
    <location>
        <begin position="274"/>
        <end position="283"/>
    </location>
</feature>
<evidence type="ECO:0000313" key="2">
    <source>
        <dbReference type="EMBL" id="OCF47508.1"/>
    </source>
</evidence>
<dbReference type="Proteomes" id="UP000094020">
    <property type="component" value="Chromosome 2"/>
</dbReference>
<proteinExistence type="predicted"/>
<dbReference type="EMBL" id="KV700116">
    <property type="protein sequence ID" value="OCF47508.1"/>
    <property type="molecule type" value="Genomic_DNA"/>
</dbReference>
<dbReference type="RefSeq" id="XP_019008727.1">
    <property type="nucleotide sequence ID" value="XM_019158114.1"/>
</dbReference>
<feature type="compositionally biased region" description="Basic residues" evidence="1">
    <location>
        <begin position="567"/>
        <end position="589"/>
    </location>
</feature>
<evidence type="ECO:0000313" key="3">
    <source>
        <dbReference type="EMBL" id="WWC67709.1"/>
    </source>
</evidence>
<accession>A0A1B9HW88</accession>
<feature type="region of interest" description="Disordered" evidence="1">
    <location>
        <begin position="535"/>
        <end position="589"/>
    </location>
</feature>
<evidence type="ECO:0000256" key="1">
    <source>
        <dbReference type="SAM" id="MobiDB-lite"/>
    </source>
</evidence>
<organism evidence="2">
    <name type="scientific">Kwoniella pini CBS 10737</name>
    <dbReference type="NCBI Taxonomy" id="1296096"/>
    <lineage>
        <taxon>Eukaryota</taxon>
        <taxon>Fungi</taxon>
        <taxon>Dikarya</taxon>
        <taxon>Basidiomycota</taxon>
        <taxon>Agaricomycotina</taxon>
        <taxon>Tremellomycetes</taxon>
        <taxon>Tremellales</taxon>
        <taxon>Cryptococcaceae</taxon>
        <taxon>Kwoniella</taxon>
    </lineage>
</organism>
<feature type="region of interest" description="Disordered" evidence="1">
    <location>
        <begin position="83"/>
        <end position="342"/>
    </location>
</feature>
<evidence type="ECO:0000313" key="4">
    <source>
        <dbReference type="Proteomes" id="UP000094020"/>
    </source>
</evidence>
<keyword evidence="4" id="KW-1185">Reference proteome</keyword>
<reference evidence="3" key="4">
    <citation type="submission" date="2024-02" db="EMBL/GenBank/DDBJ databases">
        <title>Comparative genomics of Cryptococcus and Kwoniella reveals pathogenesis evolution and contrasting modes of karyotype evolution via chromosome fusion or intercentromeric recombination.</title>
        <authorList>
            <person name="Coelho M.A."/>
            <person name="David-Palma M."/>
            <person name="Shea T."/>
            <person name="Bowers K."/>
            <person name="McGinley-Smith S."/>
            <person name="Mohammad A.W."/>
            <person name="Gnirke A."/>
            <person name="Yurkov A.M."/>
            <person name="Nowrousian M."/>
            <person name="Sun S."/>
            <person name="Cuomo C.A."/>
            <person name="Heitman J."/>
        </authorList>
    </citation>
    <scope>NUCLEOTIDE SEQUENCE</scope>
    <source>
        <strain evidence="3">CBS 10737</strain>
    </source>
</reference>
<dbReference type="GeneID" id="30174778"/>
<gene>
    <name evidence="2" type="ORF">I206_06409</name>
    <name evidence="3" type="ORF">I206_101621</name>
</gene>